<evidence type="ECO:0000313" key="2">
    <source>
        <dbReference type="Proteomes" id="UP000503037"/>
    </source>
</evidence>
<dbReference type="Proteomes" id="UP000503037">
    <property type="component" value="Segment"/>
</dbReference>
<accession>A0A6M3YN26</accession>
<proteinExistence type="predicted"/>
<reference evidence="2" key="1">
    <citation type="submission" date="2020-04" db="EMBL/GenBank/DDBJ databases">
        <authorList>
            <person name="Ma R."/>
            <person name="Lai J."/>
            <person name="Yang Y."/>
            <person name="Jiao N."/>
            <person name="Zhang R."/>
        </authorList>
    </citation>
    <scope>NUCLEOTIDE SEQUENCE [LARGE SCALE GENOMIC DNA]</scope>
</reference>
<sequence length="71" mass="7894">METFNTDNTRNALDHACGNVAIALVQLAELYNANNKAEGLEEANLEVVVEKYFEEVEGEILEMAKHLIATK</sequence>
<organism evidence="1 2">
    <name type="scientific">Alteromonas phage vB_AcoS-R7M</name>
    <dbReference type="NCBI Taxonomy" id="2729541"/>
    <lineage>
        <taxon>Viruses</taxon>
        <taxon>Duplodnaviria</taxon>
        <taxon>Heunggongvirae</taxon>
        <taxon>Uroviricota</taxon>
        <taxon>Caudoviricetes</taxon>
        <taxon>Queuovirinae</taxon>
        <taxon>Amoyvirus</taxon>
        <taxon>Amoyvirus R7M</taxon>
    </lineage>
</organism>
<evidence type="ECO:0000313" key="1">
    <source>
        <dbReference type="EMBL" id="QJI53323.1"/>
    </source>
</evidence>
<keyword evidence="2" id="KW-1185">Reference proteome</keyword>
<name>A0A6M3YN26_9CAUD</name>
<gene>
    <name evidence="1" type="ORF">vBAcoSR7M_1</name>
</gene>
<dbReference type="EMBL" id="MT345684">
    <property type="protein sequence ID" value="QJI53323.1"/>
    <property type="molecule type" value="Genomic_DNA"/>
</dbReference>
<protein>
    <submittedName>
        <fullName evidence="1">Uncharacterized protein</fullName>
    </submittedName>
</protein>